<dbReference type="EMBL" id="CAMAPF010001011">
    <property type="protein sequence ID" value="CAH9138661.1"/>
    <property type="molecule type" value="Genomic_DNA"/>
</dbReference>
<feature type="compositionally biased region" description="Basic residues" evidence="1">
    <location>
        <begin position="62"/>
        <end position="73"/>
    </location>
</feature>
<evidence type="ECO:0000313" key="3">
    <source>
        <dbReference type="EMBL" id="CAH9138661.1"/>
    </source>
</evidence>
<dbReference type="InterPro" id="IPR005162">
    <property type="entry name" value="Retrotrans_gag_dom"/>
</dbReference>
<evidence type="ECO:0000313" key="4">
    <source>
        <dbReference type="Proteomes" id="UP001152523"/>
    </source>
</evidence>
<feature type="non-terminal residue" evidence="3">
    <location>
        <position position="258"/>
    </location>
</feature>
<protein>
    <recommendedName>
        <fullName evidence="2">Retrotransposon gag domain-containing protein</fullName>
    </recommendedName>
</protein>
<accession>A0AAV0FSL4</accession>
<feature type="compositionally biased region" description="Low complexity" evidence="1">
    <location>
        <begin position="74"/>
        <end position="86"/>
    </location>
</feature>
<organism evidence="3 4">
    <name type="scientific">Cuscuta epithymum</name>
    <dbReference type="NCBI Taxonomy" id="186058"/>
    <lineage>
        <taxon>Eukaryota</taxon>
        <taxon>Viridiplantae</taxon>
        <taxon>Streptophyta</taxon>
        <taxon>Embryophyta</taxon>
        <taxon>Tracheophyta</taxon>
        <taxon>Spermatophyta</taxon>
        <taxon>Magnoliopsida</taxon>
        <taxon>eudicotyledons</taxon>
        <taxon>Gunneridae</taxon>
        <taxon>Pentapetalae</taxon>
        <taxon>asterids</taxon>
        <taxon>lamiids</taxon>
        <taxon>Solanales</taxon>
        <taxon>Convolvulaceae</taxon>
        <taxon>Cuscuteae</taxon>
        <taxon>Cuscuta</taxon>
        <taxon>Cuscuta subgen. Cuscuta</taxon>
    </lineage>
</organism>
<evidence type="ECO:0000259" key="2">
    <source>
        <dbReference type="Pfam" id="PF03732"/>
    </source>
</evidence>
<gene>
    <name evidence="3" type="ORF">CEPIT_LOCUS36975</name>
</gene>
<proteinExistence type="predicted"/>
<feature type="domain" description="Retrotransposon gag" evidence="2">
    <location>
        <begin position="147"/>
        <end position="232"/>
    </location>
</feature>
<evidence type="ECO:0000256" key="1">
    <source>
        <dbReference type="SAM" id="MobiDB-lite"/>
    </source>
</evidence>
<dbReference type="AlphaFoldDB" id="A0AAV0FSL4"/>
<feature type="region of interest" description="Disordered" evidence="1">
    <location>
        <begin position="49"/>
        <end position="108"/>
    </location>
</feature>
<name>A0AAV0FSL4_9ASTE</name>
<comment type="caution">
    <text evidence="3">The sequence shown here is derived from an EMBL/GenBank/DDBJ whole genome shotgun (WGS) entry which is preliminary data.</text>
</comment>
<sequence length="258" mass="30773">MVRTRAKMEQRMETLEIGKLATDEALIRMEDRLENLMVAMNRQFETMNERMTDMQNQNRDGRRSRSPHRHRSRTSNSPNTSRGNSTHSHTNNHRRREENPRFPIQPGRKIDLPLFNGVGAYNWVIRMERYFRLNNIDEEEMVEASMVAMEDKALNWFHVWESQTEVTDWETLKKSVIRRFQPELIQNPYDPMLSLKQIGSVQEYREEFEMVISHQKNMDRELLRGIFIKGLKKEIKAELKLYVSKSLSEIMEKATLIE</sequence>
<reference evidence="3" key="1">
    <citation type="submission" date="2022-07" db="EMBL/GenBank/DDBJ databases">
        <authorList>
            <person name="Macas J."/>
            <person name="Novak P."/>
            <person name="Neumann P."/>
        </authorList>
    </citation>
    <scope>NUCLEOTIDE SEQUENCE</scope>
</reference>
<keyword evidence="4" id="KW-1185">Reference proteome</keyword>
<dbReference type="Proteomes" id="UP001152523">
    <property type="component" value="Unassembled WGS sequence"/>
</dbReference>
<dbReference type="Pfam" id="PF03732">
    <property type="entry name" value="Retrotrans_gag"/>
    <property type="match status" value="1"/>
</dbReference>